<proteinExistence type="predicted"/>
<dbReference type="GO" id="GO:0005634">
    <property type="term" value="C:nucleus"/>
    <property type="evidence" value="ECO:0007669"/>
    <property type="project" value="TreeGrafter"/>
</dbReference>
<dbReference type="GO" id="GO:0043130">
    <property type="term" value="F:ubiquitin binding"/>
    <property type="evidence" value="ECO:0007669"/>
    <property type="project" value="TreeGrafter"/>
</dbReference>
<evidence type="ECO:0000256" key="1">
    <source>
        <dbReference type="SAM" id="MobiDB-lite"/>
    </source>
</evidence>
<dbReference type="InterPro" id="IPR016563">
    <property type="entry name" value="Npl4"/>
</dbReference>
<feature type="compositionally biased region" description="Basic and acidic residues" evidence="1">
    <location>
        <begin position="135"/>
        <end position="145"/>
    </location>
</feature>
<dbReference type="PANTHER" id="PTHR12710:SF0">
    <property type="entry name" value="NUCLEAR PROTEIN LOCALIZATION PROTEIN 4 HOMOLOG"/>
    <property type="match status" value="1"/>
</dbReference>
<feature type="domain" description="Nuclear pore localisation protein Npl4 ubiquitin-like" evidence="3">
    <location>
        <begin position="1"/>
        <end position="78"/>
    </location>
</feature>
<protein>
    <recommendedName>
        <fullName evidence="5">Nuclear pore localisation protein NPL4 C-terminal domain-containing protein</fullName>
    </recommendedName>
</protein>
<accession>A0A7S4QP37</accession>
<organism evidence="4">
    <name type="scientific">Alexandrium monilatum</name>
    <dbReference type="NCBI Taxonomy" id="311494"/>
    <lineage>
        <taxon>Eukaryota</taxon>
        <taxon>Sar</taxon>
        <taxon>Alveolata</taxon>
        <taxon>Dinophyceae</taxon>
        <taxon>Gonyaulacales</taxon>
        <taxon>Pyrocystaceae</taxon>
        <taxon>Alexandrium</taxon>
    </lineage>
</organism>
<sequence>MSKEIAVRLATPAGRSRITVPANSTFSDFQAEVKARTGVEPGAQRFALDPRGQKPVSGAPTAPLAQLGIVNGAQLHLVNQDASIAAQVLTKRPVPVEPEEPVSKTGATGSGAASSSAGASSSSAAPGASSSSAPKETKAVQGEDKKVDPKFQTFDAFLRTRRYDTAALPGSQTYVTAKVSDKGMIKIPPSVSIKQQPYRHVDTLSVINIPEVENFIGYWQTHLLENGMQRAGWLYGYYLEDKNYDEGCRAIMEGIYEPPQEMIGEMAQMKPDPHHPRVDRIAEALGLERIGLIFTTLLLEDGLLLSPNECLRIARLQNEHSTDIHFTKYRLSKFVSCAVRPDVKQGGMPSLFPYMVSDQCCAMLRDGIISDNADRTHCVVREARDTELMPDFLVEGKANKKIATDFFVVRVNDTAPKKHQKMFTHAEFPRENRQTHPQKRDDLKKYFKKIPTSEPSWSRFADFHLILYIAQEIDVDTAVTIAECVRDRQEIPEGVMMIINQLIQ</sequence>
<feature type="domain" description="Nuclear pore localisation protein NPL4 C-terminal" evidence="2">
    <location>
        <begin position="230"/>
        <end position="472"/>
    </location>
</feature>
<evidence type="ECO:0000259" key="2">
    <source>
        <dbReference type="Pfam" id="PF05021"/>
    </source>
</evidence>
<dbReference type="GO" id="GO:0031625">
    <property type="term" value="F:ubiquitin protein ligase binding"/>
    <property type="evidence" value="ECO:0007669"/>
    <property type="project" value="TreeGrafter"/>
</dbReference>
<dbReference type="InterPro" id="IPR029071">
    <property type="entry name" value="Ubiquitin-like_domsf"/>
</dbReference>
<evidence type="ECO:0008006" key="5">
    <source>
        <dbReference type="Google" id="ProtNLM"/>
    </source>
</evidence>
<feature type="compositionally biased region" description="Low complexity" evidence="1">
    <location>
        <begin position="103"/>
        <end position="134"/>
    </location>
</feature>
<dbReference type="InterPro" id="IPR024682">
    <property type="entry name" value="Npl4_Ub-like_dom"/>
</dbReference>
<gene>
    <name evidence="4" type="ORF">AMON00008_LOCUS22709</name>
</gene>
<reference evidence="4" key="1">
    <citation type="submission" date="2021-01" db="EMBL/GenBank/DDBJ databases">
        <authorList>
            <person name="Corre E."/>
            <person name="Pelletier E."/>
            <person name="Niang G."/>
            <person name="Scheremetjew M."/>
            <person name="Finn R."/>
            <person name="Kale V."/>
            <person name="Holt S."/>
            <person name="Cochrane G."/>
            <person name="Meng A."/>
            <person name="Brown T."/>
            <person name="Cohen L."/>
        </authorList>
    </citation>
    <scope>NUCLEOTIDE SEQUENCE</scope>
    <source>
        <strain evidence="4">CCMP3105</strain>
    </source>
</reference>
<evidence type="ECO:0000313" key="4">
    <source>
        <dbReference type="EMBL" id="CAE4587981.1"/>
    </source>
</evidence>
<evidence type="ECO:0000259" key="3">
    <source>
        <dbReference type="Pfam" id="PF11543"/>
    </source>
</evidence>
<dbReference type="GO" id="GO:0006511">
    <property type="term" value="P:ubiquitin-dependent protein catabolic process"/>
    <property type="evidence" value="ECO:0007669"/>
    <property type="project" value="InterPro"/>
</dbReference>
<dbReference type="Pfam" id="PF05021">
    <property type="entry name" value="NPL4"/>
    <property type="match status" value="1"/>
</dbReference>
<dbReference type="CDD" id="cd08061">
    <property type="entry name" value="MPN_NPL4"/>
    <property type="match status" value="1"/>
</dbReference>
<dbReference type="PANTHER" id="PTHR12710">
    <property type="entry name" value="NUCLEAR PROTEIN LOCALIZATION 4"/>
    <property type="match status" value="1"/>
</dbReference>
<feature type="region of interest" description="Disordered" evidence="1">
    <location>
        <begin position="95"/>
        <end position="145"/>
    </location>
</feature>
<dbReference type="AlphaFoldDB" id="A0A7S4QP37"/>
<dbReference type="EMBL" id="HBNR01033084">
    <property type="protein sequence ID" value="CAE4587981.1"/>
    <property type="molecule type" value="Transcribed_RNA"/>
</dbReference>
<dbReference type="InterPro" id="IPR007717">
    <property type="entry name" value="NPL4_C"/>
</dbReference>
<dbReference type="SUPFAM" id="SSF54236">
    <property type="entry name" value="Ubiquitin-like"/>
    <property type="match status" value="1"/>
</dbReference>
<dbReference type="Gene3D" id="3.10.20.90">
    <property type="entry name" value="Phosphatidylinositol 3-kinase Catalytic Subunit, Chain A, domain 1"/>
    <property type="match status" value="1"/>
</dbReference>
<dbReference type="Pfam" id="PF11543">
    <property type="entry name" value="UN_NPL4"/>
    <property type="match status" value="1"/>
</dbReference>
<name>A0A7S4QP37_9DINO</name>